<dbReference type="InterPro" id="IPR025996">
    <property type="entry name" value="MT1864/Rv1816-like_C"/>
</dbReference>
<reference evidence="6" key="1">
    <citation type="submission" date="2020-06" db="EMBL/GenBank/DDBJ databases">
        <title>Whole Genome Sequence of Bradyrhizobium sp. Strain 1S1.</title>
        <authorList>
            <person name="Bromfield E.S.P."/>
            <person name="Cloutier S."/>
        </authorList>
    </citation>
    <scope>NUCLEOTIDE SEQUENCE [LARGE SCALE GENOMIC DNA]</scope>
    <source>
        <strain evidence="6">1S1</strain>
    </source>
</reference>
<reference evidence="7" key="3">
    <citation type="submission" date="2024-03" db="EMBL/GenBank/DDBJ databases">
        <authorList>
            <person name="Bromfield E.S.P."/>
            <person name="Cloutier S."/>
        </authorList>
    </citation>
    <scope>NUCLEOTIDE SEQUENCE</scope>
    <source>
        <strain evidence="7">5S5</strain>
    </source>
</reference>
<dbReference type="EMBL" id="JAAOLE020000001">
    <property type="protein sequence ID" value="NVI49154.1"/>
    <property type="molecule type" value="Genomic_DNA"/>
</dbReference>
<keyword evidence="8" id="KW-1185">Reference proteome</keyword>
<dbReference type="SUPFAM" id="SSF48498">
    <property type="entry name" value="Tetracyclin repressor-like, C-terminal domain"/>
    <property type="match status" value="1"/>
</dbReference>
<dbReference type="Proteomes" id="UP001432046">
    <property type="component" value="Chromosome"/>
</dbReference>
<dbReference type="GO" id="GO:0000976">
    <property type="term" value="F:transcription cis-regulatory region binding"/>
    <property type="evidence" value="ECO:0007669"/>
    <property type="project" value="TreeGrafter"/>
</dbReference>
<dbReference type="Gene3D" id="1.10.10.60">
    <property type="entry name" value="Homeodomain-like"/>
    <property type="match status" value="1"/>
</dbReference>
<feature type="domain" description="HTH tetR-type" evidence="5">
    <location>
        <begin position="12"/>
        <end position="72"/>
    </location>
</feature>
<dbReference type="Gene3D" id="1.10.357.10">
    <property type="entry name" value="Tetracycline Repressor, domain 2"/>
    <property type="match status" value="1"/>
</dbReference>
<evidence type="ECO:0000256" key="1">
    <source>
        <dbReference type="ARBA" id="ARBA00023015"/>
    </source>
</evidence>
<dbReference type="PANTHER" id="PTHR30055:SF234">
    <property type="entry name" value="HTH-TYPE TRANSCRIPTIONAL REGULATOR BETI"/>
    <property type="match status" value="1"/>
</dbReference>
<evidence type="ECO:0000313" key="8">
    <source>
        <dbReference type="Proteomes" id="UP001432046"/>
    </source>
</evidence>
<organism evidence="6">
    <name type="scientific">Bradyrhizobium septentrionale</name>
    <dbReference type="NCBI Taxonomy" id="1404411"/>
    <lineage>
        <taxon>Bacteria</taxon>
        <taxon>Pseudomonadati</taxon>
        <taxon>Pseudomonadota</taxon>
        <taxon>Alphaproteobacteria</taxon>
        <taxon>Hyphomicrobiales</taxon>
        <taxon>Nitrobacteraceae</taxon>
        <taxon>Bradyrhizobium</taxon>
    </lineage>
</organism>
<dbReference type="InterPro" id="IPR036271">
    <property type="entry name" value="Tet_transcr_reg_TetR-rel_C_sf"/>
</dbReference>
<gene>
    <name evidence="6" type="ORF">HAP48_041160</name>
    <name evidence="7" type="ORF">WDK88_04455</name>
</gene>
<accession>A0A974A678</accession>
<name>A0A974A678_9BRAD</name>
<evidence type="ECO:0000313" key="6">
    <source>
        <dbReference type="EMBL" id="NVI49154.1"/>
    </source>
</evidence>
<dbReference type="PROSITE" id="PS50977">
    <property type="entry name" value="HTH_TETR_2"/>
    <property type="match status" value="1"/>
</dbReference>
<evidence type="ECO:0000313" key="7">
    <source>
        <dbReference type="EMBL" id="WXC80901.1"/>
    </source>
</evidence>
<protein>
    <submittedName>
        <fullName evidence="6">TetR/AcrR family transcriptional regulator</fullName>
    </submittedName>
</protein>
<dbReference type="InterPro" id="IPR050109">
    <property type="entry name" value="HTH-type_TetR-like_transc_reg"/>
</dbReference>
<keyword evidence="2 4" id="KW-0238">DNA-binding</keyword>
<proteinExistence type="predicted"/>
<evidence type="ECO:0000256" key="4">
    <source>
        <dbReference type="PROSITE-ProRule" id="PRU00335"/>
    </source>
</evidence>
<keyword evidence="1" id="KW-0805">Transcription regulation</keyword>
<keyword evidence="3" id="KW-0804">Transcription</keyword>
<dbReference type="Pfam" id="PF13305">
    <property type="entry name" value="TetR_C_33"/>
    <property type="match status" value="1"/>
</dbReference>
<dbReference type="GO" id="GO:0003700">
    <property type="term" value="F:DNA-binding transcription factor activity"/>
    <property type="evidence" value="ECO:0007669"/>
    <property type="project" value="TreeGrafter"/>
</dbReference>
<evidence type="ECO:0000256" key="2">
    <source>
        <dbReference type="ARBA" id="ARBA00023125"/>
    </source>
</evidence>
<reference evidence="7" key="2">
    <citation type="journal article" date="2021" name="Int. J. Syst. Evol. Microbiol.">
        <title>Bradyrhizobium septentrionale sp. nov. (sv. septentrionale) and Bradyrhizobium quebecense sp. nov. (sv. septentrionale) associated with legumes native to Canada possess rearranged symbiosis genes and numerous insertion sequences.</title>
        <authorList>
            <person name="Bromfield E.S.P."/>
            <person name="Cloutier S."/>
        </authorList>
    </citation>
    <scope>NUCLEOTIDE SEQUENCE</scope>
    <source>
        <strain evidence="7">5S5</strain>
    </source>
</reference>
<evidence type="ECO:0000256" key="3">
    <source>
        <dbReference type="ARBA" id="ARBA00023163"/>
    </source>
</evidence>
<evidence type="ECO:0000259" key="5">
    <source>
        <dbReference type="PROSITE" id="PS50977"/>
    </source>
</evidence>
<dbReference type="EMBL" id="CP147711">
    <property type="protein sequence ID" value="WXC80901.1"/>
    <property type="molecule type" value="Genomic_DNA"/>
</dbReference>
<feature type="DNA-binding region" description="H-T-H motif" evidence="4">
    <location>
        <begin position="35"/>
        <end position="54"/>
    </location>
</feature>
<sequence length="206" mass="22447">MGIAERKGRGRAEREQRIVAAARVIAEREGWDAVTVRRLAEEIEYSQPVLYSHFENRDAIVAAVAVEGFREITVALREAASGSTRGRNALKNVAIAYLAFALRHPALYEAMFILPTNLRFAEAGTRPELRAGFEALAAVVTPFCVDVAVVTETFWAALHGLAELERSGRIRPSARGERIALVVRAIVASRNSSPGRFGASTSNARS</sequence>
<dbReference type="Pfam" id="PF00440">
    <property type="entry name" value="TetR_N"/>
    <property type="match status" value="1"/>
</dbReference>
<dbReference type="RefSeq" id="WP_166213836.1">
    <property type="nucleotide sequence ID" value="NZ_CP088285.1"/>
</dbReference>
<dbReference type="PANTHER" id="PTHR30055">
    <property type="entry name" value="HTH-TYPE TRANSCRIPTIONAL REGULATOR RUTR"/>
    <property type="match status" value="1"/>
</dbReference>
<dbReference type="AlphaFoldDB" id="A0A974A678"/>
<dbReference type="SUPFAM" id="SSF46689">
    <property type="entry name" value="Homeodomain-like"/>
    <property type="match status" value="1"/>
</dbReference>
<dbReference type="InterPro" id="IPR009057">
    <property type="entry name" value="Homeodomain-like_sf"/>
</dbReference>
<dbReference type="InterPro" id="IPR001647">
    <property type="entry name" value="HTH_TetR"/>
</dbReference>